<dbReference type="AlphaFoldDB" id="A0A8B9T4X5"/>
<dbReference type="Ensembl" id="ENSAPLT00020017427.1">
    <property type="protein sequence ID" value="ENSAPLP00020016152.1"/>
    <property type="gene ID" value="ENSAPLG00020011649.1"/>
</dbReference>
<dbReference type="FunFam" id="2.10.70.10:FF:000014">
    <property type="entry name" value="Membrane cofactor protein"/>
    <property type="match status" value="1"/>
</dbReference>
<dbReference type="InterPro" id="IPR035976">
    <property type="entry name" value="Sushi/SCR/CCP_sf"/>
</dbReference>
<sequence>MAAAPSRRAAGTAQGACAASPALRLLRQRRGAGAAAMGTGMGSGTCPPGLGMLLVVVVVVVVVLLGEARAEEVCSPPERLQYAELTESFSTMQSFPVGTTVTYVCRPGYMKIPGKSLDRTCGKDLRWSPTEEFCTARKCRHPGELENGIVHVTDLTFGSQANFSCHTGFRIHGSSEITCVVKNKAVDWDGVLPFCERVPCEPPPSIANGYYTEVPEYVYQTTVTYRCNDAPRGEDPYSLVGTPSIFCTLDGDLNGVWSGPPPQCKVVKCENPKVPNGKKVSGFGPLYSYQHSVTFECDPGYFMIGQDVITCQEDNTWHPPQPTCEKVTEDRCGAPKISHGQVIPLQSEYKQGESVQLRCNLHCAFPDGAEEITVTCEGQNTWSSVQNCACKPVHHDSSPVISHGRVIYGQKPEYAEGDSITIECYAGYTLHGADRIVYMGEGKWNPEVPTCHLSAYVIAIICVITVVLVSLAAFWVYKKCFSQEGSYTVDENCKETCILKTNVPAEMEETAQMT</sequence>
<feature type="transmembrane region" description="Helical" evidence="7">
    <location>
        <begin position="453"/>
        <end position="477"/>
    </location>
</feature>
<feature type="domain" description="Sushi" evidence="8">
    <location>
        <begin position="72"/>
        <end position="136"/>
    </location>
</feature>
<evidence type="ECO:0000256" key="5">
    <source>
        <dbReference type="ARBA" id="ARBA00023180"/>
    </source>
</evidence>
<reference evidence="9" key="3">
    <citation type="submission" date="2025-09" db="UniProtKB">
        <authorList>
            <consortium name="Ensembl"/>
        </authorList>
    </citation>
    <scope>IDENTIFICATION</scope>
</reference>
<dbReference type="Pfam" id="PF00084">
    <property type="entry name" value="Sushi"/>
    <property type="match status" value="6"/>
</dbReference>
<dbReference type="Proteomes" id="UP000694400">
    <property type="component" value="Chromosome 26"/>
</dbReference>
<comment type="caution">
    <text evidence="6">Lacks conserved residue(s) required for the propagation of feature annotation.</text>
</comment>
<reference evidence="9" key="1">
    <citation type="submission" date="2019-08" db="EMBL/GenBank/DDBJ databases">
        <title>Three high-quality genomes provides insights into domestication of ducks.</title>
        <authorList>
            <person name="Hou Z.C."/>
            <person name="Zhu F."/>
            <person name="Yin Z.T."/>
            <person name="Zhang F."/>
        </authorList>
    </citation>
    <scope>NUCLEOTIDE SEQUENCE [LARGE SCALE GENOMIC DNA]</scope>
</reference>
<dbReference type="FunFam" id="2.10.70.10:FF:000055">
    <property type="entry name" value="Complement decay-accelerating factor, GPI-anchored"/>
    <property type="match status" value="1"/>
</dbReference>
<dbReference type="Gene3D" id="2.10.70.10">
    <property type="entry name" value="Complement Module, domain 1"/>
    <property type="match status" value="6"/>
</dbReference>
<dbReference type="InterPro" id="IPR000436">
    <property type="entry name" value="Sushi_SCR_CCP_dom"/>
</dbReference>
<dbReference type="PROSITE" id="PS50923">
    <property type="entry name" value="SUSHI"/>
    <property type="match status" value="5"/>
</dbReference>
<keyword evidence="4 6" id="KW-1015">Disulfide bond</keyword>
<keyword evidence="7" id="KW-1133">Transmembrane helix</keyword>
<feature type="domain" description="Sushi" evidence="8">
    <location>
        <begin position="388"/>
        <end position="453"/>
    </location>
</feature>
<dbReference type="CDD" id="cd00033">
    <property type="entry name" value="CCP"/>
    <property type="match status" value="5"/>
</dbReference>
<dbReference type="PANTHER" id="PTHR19325:SF570">
    <property type="entry name" value="COMPLEMENT COMPONENT 4 BINDING PROTEIN, MEMBRANE"/>
    <property type="match status" value="1"/>
</dbReference>
<keyword evidence="5" id="KW-0325">Glycoprotein</keyword>
<keyword evidence="7" id="KW-0472">Membrane</keyword>
<reference evidence="9" key="2">
    <citation type="submission" date="2025-08" db="UniProtKB">
        <authorList>
            <consortium name="Ensembl"/>
        </authorList>
    </citation>
    <scope>IDENTIFICATION</scope>
</reference>
<feature type="disulfide bond" evidence="6">
    <location>
        <begin position="424"/>
        <end position="451"/>
    </location>
</feature>
<proteinExistence type="predicted"/>
<evidence type="ECO:0000256" key="7">
    <source>
        <dbReference type="SAM" id="Phobius"/>
    </source>
</evidence>
<keyword evidence="3" id="KW-0677">Repeat</keyword>
<dbReference type="PANTHER" id="PTHR19325">
    <property type="entry name" value="COMPLEMENT COMPONENT-RELATED SUSHI DOMAIN-CONTAINING"/>
    <property type="match status" value="1"/>
</dbReference>
<evidence type="ECO:0000256" key="3">
    <source>
        <dbReference type="ARBA" id="ARBA00022737"/>
    </source>
</evidence>
<accession>A0A8B9T4X5</accession>
<evidence type="ECO:0000256" key="1">
    <source>
        <dbReference type="ARBA" id="ARBA00022659"/>
    </source>
</evidence>
<organism evidence="9 10">
    <name type="scientific">Anas platyrhynchos</name>
    <name type="common">Mallard</name>
    <name type="synonym">Anas boschas</name>
    <dbReference type="NCBI Taxonomy" id="8839"/>
    <lineage>
        <taxon>Eukaryota</taxon>
        <taxon>Metazoa</taxon>
        <taxon>Chordata</taxon>
        <taxon>Craniata</taxon>
        <taxon>Vertebrata</taxon>
        <taxon>Euteleostomi</taxon>
        <taxon>Archelosauria</taxon>
        <taxon>Archosauria</taxon>
        <taxon>Dinosauria</taxon>
        <taxon>Saurischia</taxon>
        <taxon>Theropoda</taxon>
        <taxon>Coelurosauria</taxon>
        <taxon>Aves</taxon>
        <taxon>Neognathae</taxon>
        <taxon>Galloanserae</taxon>
        <taxon>Anseriformes</taxon>
        <taxon>Anatidae</taxon>
        <taxon>Anatinae</taxon>
        <taxon>Anas</taxon>
    </lineage>
</organism>
<dbReference type="SUPFAM" id="SSF57535">
    <property type="entry name" value="Complement control module/SCR domain"/>
    <property type="match status" value="6"/>
</dbReference>
<evidence type="ECO:0000313" key="9">
    <source>
        <dbReference type="Ensembl" id="ENSAPLP00020016152.1"/>
    </source>
</evidence>
<feature type="domain" description="Sushi" evidence="8">
    <location>
        <begin position="267"/>
        <end position="326"/>
    </location>
</feature>
<feature type="transmembrane region" description="Helical" evidence="7">
    <location>
        <begin position="49"/>
        <end position="66"/>
    </location>
</feature>
<keyword evidence="2" id="KW-0732">Signal</keyword>
<evidence type="ECO:0000313" key="10">
    <source>
        <dbReference type="Proteomes" id="UP000694400"/>
    </source>
</evidence>
<evidence type="ECO:0000256" key="4">
    <source>
        <dbReference type="ARBA" id="ARBA00023157"/>
    </source>
</evidence>
<keyword evidence="7" id="KW-0812">Transmembrane</keyword>
<name>A0A8B9T4X5_ANAPL</name>
<evidence type="ECO:0000256" key="2">
    <source>
        <dbReference type="ARBA" id="ARBA00022729"/>
    </source>
</evidence>
<feature type="disulfide bond" evidence="6">
    <location>
        <begin position="297"/>
        <end position="324"/>
    </location>
</feature>
<dbReference type="SMART" id="SM00032">
    <property type="entry name" value="CCP"/>
    <property type="match status" value="6"/>
</dbReference>
<protein>
    <submittedName>
        <fullName evidence="9">Complement component 4 binding protein alpha</fullName>
    </submittedName>
</protein>
<feature type="domain" description="Sushi" evidence="8">
    <location>
        <begin position="198"/>
        <end position="266"/>
    </location>
</feature>
<feature type="domain" description="Sushi" evidence="8">
    <location>
        <begin position="137"/>
        <end position="197"/>
    </location>
</feature>
<keyword evidence="1 6" id="KW-0768">Sushi</keyword>
<dbReference type="InterPro" id="IPR050350">
    <property type="entry name" value="Compl-Cell_Adhes-Reg"/>
</dbReference>
<evidence type="ECO:0000256" key="6">
    <source>
        <dbReference type="PROSITE-ProRule" id="PRU00302"/>
    </source>
</evidence>
<evidence type="ECO:0000259" key="8">
    <source>
        <dbReference type="PROSITE" id="PS50923"/>
    </source>
</evidence>